<proteinExistence type="predicted"/>
<dbReference type="AlphaFoldDB" id="A0A0P8A715"/>
<dbReference type="PROSITE" id="PS51257">
    <property type="entry name" value="PROKAR_LIPOPROTEIN"/>
    <property type="match status" value="1"/>
</dbReference>
<organism evidence="1 2">
    <name type="scientific">Algoriphagus marincola HL-49</name>
    <dbReference type="NCBI Taxonomy" id="1305737"/>
    <lineage>
        <taxon>Bacteria</taxon>
        <taxon>Pseudomonadati</taxon>
        <taxon>Bacteroidota</taxon>
        <taxon>Cytophagia</taxon>
        <taxon>Cytophagales</taxon>
        <taxon>Cyclobacteriaceae</taxon>
        <taxon>Algoriphagus</taxon>
    </lineage>
</organism>
<dbReference type="InterPro" id="IPR026265">
    <property type="entry name" value="LptC"/>
</dbReference>
<dbReference type="Gene3D" id="2.60.450.10">
    <property type="entry name" value="Lipopolysaccharide (LPS) transport protein A like domain"/>
    <property type="match status" value="1"/>
</dbReference>
<dbReference type="Pfam" id="PF06835">
    <property type="entry name" value="LptC"/>
    <property type="match status" value="1"/>
</dbReference>
<dbReference type="GO" id="GO:0015221">
    <property type="term" value="F:lipopolysaccharide transmembrane transporter activity"/>
    <property type="evidence" value="ECO:0007669"/>
    <property type="project" value="InterPro"/>
</dbReference>
<evidence type="ECO:0000313" key="2">
    <source>
        <dbReference type="Proteomes" id="UP000050421"/>
    </source>
</evidence>
<reference evidence="1 2" key="1">
    <citation type="submission" date="2015-09" db="EMBL/GenBank/DDBJ databases">
        <title>Identification and resolution of microdiversity through metagenomic sequencing of parallel consortia.</title>
        <authorList>
            <person name="Nelson W.C."/>
            <person name="Romine M.F."/>
            <person name="Lindemann S.R."/>
        </authorList>
    </citation>
    <scope>NUCLEOTIDE SEQUENCE [LARGE SCALE GENOMIC DNA]</scope>
    <source>
        <strain evidence="1">HL-49</strain>
    </source>
</reference>
<dbReference type="GO" id="GO:0005886">
    <property type="term" value="C:plasma membrane"/>
    <property type="evidence" value="ECO:0007669"/>
    <property type="project" value="InterPro"/>
</dbReference>
<dbReference type="PATRIC" id="fig|1305737.6.peg.3206"/>
<name>A0A0P8A715_9BACT</name>
<dbReference type="STRING" id="1305737.GCA_000526355_02981"/>
<dbReference type="NCBIfam" id="TIGR04409">
    <property type="entry name" value="LptC_YrbK"/>
    <property type="match status" value="1"/>
</dbReference>
<dbReference type="eggNOG" id="COG3117">
    <property type="taxonomic scope" value="Bacteria"/>
</dbReference>
<dbReference type="OrthoDB" id="9812080at2"/>
<comment type="caution">
    <text evidence="1">The sequence shown here is derived from an EMBL/GenBank/DDBJ whole genome shotgun (WGS) entry which is preliminary data.</text>
</comment>
<evidence type="ECO:0000313" key="1">
    <source>
        <dbReference type="EMBL" id="KPQ13526.1"/>
    </source>
</evidence>
<gene>
    <name evidence="1" type="primary">lptC</name>
    <name evidence="1" type="ORF">HLUCCX10_12745</name>
</gene>
<dbReference type="InterPro" id="IPR010664">
    <property type="entry name" value="LipoPS_assembly_LptC-rel"/>
</dbReference>
<sequence length="180" mass="20544">MKQLFAAILLFFSFSIISCREDVDASALQVYDGPINVATNIHIIESDSALLRSEIRAPKQMEFLEGDMEFPEGIEIQFFEKDGAPSTKIQADKAFFDKEENLYRGQGNVRVDNEIEDQHLQAEELFWDPNKKIIYTETFVTVRDKQTLFNGTGMVADESFTNYTLKSVRDSRTVLPGENL</sequence>
<dbReference type="EMBL" id="LJXT01000087">
    <property type="protein sequence ID" value="KPQ13526.1"/>
    <property type="molecule type" value="Genomic_DNA"/>
</dbReference>
<dbReference type="Proteomes" id="UP000050421">
    <property type="component" value="Unassembled WGS sequence"/>
</dbReference>
<accession>A0A0P8A715</accession>
<protein>
    <submittedName>
        <fullName evidence="1">Lipopolysaccharide export system substrate-binding component LptC</fullName>
    </submittedName>
</protein>